<dbReference type="AlphaFoldDB" id="M2RN58"/>
<organism evidence="2 3">
    <name type="scientific">Ceriporiopsis subvermispora (strain B)</name>
    <name type="common">White-rot fungus</name>
    <name type="synonym">Gelatoporia subvermispora</name>
    <dbReference type="NCBI Taxonomy" id="914234"/>
    <lineage>
        <taxon>Eukaryota</taxon>
        <taxon>Fungi</taxon>
        <taxon>Dikarya</taxon>
        <taxon>Basidiomycota</taxon>
        <taxon>Agaricomycotina</taxon>
        <taxon>Agaricomycetes</taxon>
        <taxon>Polyporales</taxon>
        <taxon>Gelatoporiaceae</taxon>
        <taxon>Gelatoporia</taxon>
    </lineage>
</organism>
<feature type="region of interest" description="Disordered" evidence="1">
    <location>
        <begin position="1"/>
        <end position="53"/>
    </location>
</feature>
<evidence type="ECO:0000256" key="1">
    <source>
        <dbReference type="SAM" id="MobiDB-lite"/>
    </source>
</evidence>
<dbReference type="EMBL" id="KB445793">
    <property type="protein sequence ID" value="EMD39892.1"/>
    <property type="molecule type" value="Genomic_DNA"/>
</dbReference>
<dbReference type="HOGENOM" id="CLU_1137884_0_0_1"/>
<proteinExistence type="predicted"/>
<sequence length="244" mass="27097">MHADEIRRRTARGPAGIPQRPPRPDWSPGVVPATKPRPLYPNRDKSTSAPGPTQILFADQSIPSAHDASSCIFQKPPVHPLATESNQVRELDVQMTSSKPAVTTQQDGTVTDMRICQPPSSRVFAATNLDTPGAGWPRHIAINTLHCTLLRSADRSMVTSRKVTLALTLRLRGTVTRGATFYTALPAPRHHRCASCGSRRARGSAGSRNIRDSHFRKFADVLRYLDNQYHSQLAMRSRARFERF</sequence>
<accession>M2RN58</accession>
<reference evidence="2 3" key="1">
    <citation type="journal article" date="2012" name="Proc. Natl. Acad. Sci. U.S.A.">
        <title>Comparative genomics of Ceriporiopsis subvermispora and Phanerochaete chrysosporium provide insight into selective ligninolysis.</title>
        <authorList>
            <person name="Fernandez-Fueyo E."/>
            <person name="Ruiz-Duenas F.J."/>
            <person name="Ferreira P."/>
            <person name="Floudas D."/>
            <person name="Hibbett D.S."/>
            <person name="Canessa P."/>
            <person name="Larrondo L.F."/>
            <person name="James T.Y."/>
            <person name="Seelenfreund D."/>
            <person name="Lobos S."/>
            <person name="Polanco R."/>
            <person name="Tello M."/>
            <person name="Honda Y."/>
            <person name="Watanabe T."/>
            <person name="Watanabe T."/>
            <person name="Ryu J.S."/>
            <person name="Kubicek C.P."/>
            <person name="Schmoll M."/>
            <person name="Gaskell J."/>
            <person name="Hammel K.E."/>
            <person name="St John F.J."/>
            <person name="Vanden Wymelenberg A."/>
            <person name="Sabat G."/>
            <person name="Splinter BonDurant S."/>
            <person name="Syed K."/>
            <person name="Yadav J.S."/>
            <person name="Doddapaneni H."/>
            <person name="Subramanian V."/>
            <person name="Lavin J.L."/>
            <person name="Oguiza J.A."/>
            <person name="Perez G."/>
            <person name="Pisabarro A.G."/>
            <person name="Ramirez L."/>
            <person name="Santoyo F."/>
            <person name="Master E."/>
            <person name="Coutinho P.M."/>
            <person name="Henrissat B."/>
            <person name="Lombard V."/>
            <person name="Magnuson J.K."/>
            <person name="Kuees U."/>
            <person name="Hori C."/>
            <person name="Igarashi K."/>
            <person name="Samejima M."/>
            <person name="Held B.W."/>
            <person name="Barry K.W."/>
            <person name="LaButti K.M."/>
            <person name="Lapidus A."/>
            <person name="Lindquist E.A."/>
            <person name="Lucas S.M."/>
            <person name="Riley R."/>
            <person name="Salamov A.A."/>
            <person name="Hoffmeister D."/>
            <person name="Schwenk D."/>
            <person name="Hadar Y."/>
            <person name="Yarden O."/>
            <person name="de Vries R.P."/>
            <person name="Wiebenga A."/>
            <person name="Stenlid J."/>
            <person name="Eastwood D."/>
            <person name="Grigoriev I.V."/>
            <person name="Berka R.M."/>
            <person name="Blanchette R.A."/>
            <person name="Kersten P."/>
            <person name="Martinez A.T."/>
            <person name="Vicuna R."/>
            <person name="Cullen D."/>
        </authorList>
    </citation>
    <scope>NUCLEOTIDE SEQUENCE [LARGE SCALE GENOMIC DNA]</scope>
    <source>
        <strain evidence="2 3">B</strain>
    </source>
</reference>
<name>M2RN58_CERS8</name>
<keyword evidence="3" id="KW-1185">Reference proteome</keyword>
<evidence type="ECO:0000313" key="3">
    <source>
        <dbReference type="Proteomes" id="UP000016930"/>
    </source>
</evidence>
<protein>
    <submittedName>
        <fullName evidence="2">Uncharacterized protein</fullName>
    </submittedName>
</protein>
<evidence type="ECO:0000313" key="2">
    <source>
        <dbReference type="EMBL" id="EMD39892.1"/>
    </source>
</evidence>
<gene>
    <name evidence="2" type="ORF">CERSUDRAFT_122044</name>
</gene>
<dbReference type="Proteomes" id="UP000016930">
    <property type="component" value="Unassembled WGS sequence"/>
</dbReference>